<proteinExistence type="predicted"/>
<dbReference type="AlphaFoldDB" id="A0ABD0L3M5"/>
<reference evidence="2 3" key="1">
    <citation type="journal article" date="2023" name="Sci. Data">
        <title>Genome assembly of the Korean intertidal mud-creeper Batillaria attramentaria.</title>
        <authorList>
            <person name="Patra A.K."/>
            <person name="Ho P.T."/>
            <person name="Jun S."/>
            <person name="Lee S.J."/>
            <person name="Kim Y."/>
            <person name="Won Y.J."/>
        </authorList>
    </citation>
    <scope>NUCLEOTIDE SEQUENCE [LARGE SCALE GENOMIC DNA]</scope>
    <source>
        <strain evidence="2">Wonlab-2016</strain>
    </source>
</reference>
<keyword evidence="3" id="KW-1185">Reference proteome</keyword>
<feature type="region of interest" description="Disordered" evidence="1">
    <location>
        <begin position="90"/>
        <end position="116"/>
    </location>
</feature>
<gene>
    <name evidence="2" type="ORF">BaRGS_00014599</name>
</gene>
<feature type="compositionally biased region" description="Basic residues" evidence="1">
    <location>
        <begin position="207"/>
        <end position="217"/>
    </location>
</feature>
<feature type="region of interest" description="Disordered" evidence="1">
    <location>
        <begin position="192"/>
        <end position="217"/>
    </location>
</feature>
<comment type="caution">
    <text evidence="2">The sequence shown here is derived from an EMBL/GenBank/DDBJ whole genome shotgun (WGS) entry which is preliminary data.</text>
</comment>
<evidence type="ECO:0000313" key="3">
    <source>
        <dbReference type="Proteomes" id="UP001519460"/>
    </source>
</evidence>
<dbReference type="Proteomes" id="UP001519460">
    <property type="component" value="Unassembled WGS sequence"/>
</dbReference>
<dbReference type="EMBL" id="JACVVK020000086">
    <property type="protein sequence ID" value="KAK7494126.1"/>
    <property type="molecule type" value="Genomic_DNA"/>
</dbReference>
<name>A0ABD0L3M5_9CAEN</name>
<accession>A0ABD0L3M5</accession>
<protein>
    <submittedName>
        <fullName evidence="2">Uncharacterized protein</fullName>
    </submittedName>
</protein>
<organism evidence="2 3">
    <name type="scientific">Batillaria attramentaria</name>
    <dbReference type="NCBI Taxonomy" id="370345"/>
    <lineage>
        <taxon>Eukaryota</taxon>
        <taxon>Metazoa</taxon>
        <taxon>Spiralia</taxon>
        <taxon>Lophotrochozoa</taxon>
        <taxon>Mollusca</taxon>
        <taxon>Gastropoda</taxon>
        <taxon>Caenogastropoda</taxon>
        <taxon>Sorbeoconcha</taxon>
        <taxon>Cerithioidea</taxon>
        <taxon>Batillariidae</taxon>
        <taxon>Batillaria</taxon>
    </lineage>
</organism>
<sequence length="311" mass="34545">MWDMTWLLCNRHSTSRATGDPYRTQVAWACNCYDGPGGVKATAVILSAPLLGHTSVRLTYPASQSTPSSTTPKVHEPKGWNPAVQNQYCSTPPRTADPQQRRRFTHETRGPTPSQTVITCDSVRPSTVIFNKLGQIKSCLLPFRFPVCLFVLKLMTYHKTESVTMSRNAATTTAYASPVTVEVECTLTEAGHTASEHGHGRVTAHQPARRSKGPVRKIKITEPRLPLNPACYSSVHAASLFGKGEDLGGGYMPAVRPRTCGQTSREYITLVARYYHLIVTNTHKEESDPCVRTPITTKRMYHYKLLVECLR</sequence>
<evidence type="ECO:0000313" key="2">
    <source>
        <dbReference type="EMBL" id="KAK7494126.1"/>
    </source>
</evidence>
<evidence type="ECO:0000256" key="1">
    <source>
        <dbReference type="SAM" id="MobiDB-lite"/>
    </source>
</evidence>